<protein>
    <submittedName>
        <fullName evidence="2">Uncharacterized protein</fullName>
    </submittedName>
</protein>
<reference evidence="2" key="1">
    <citation type="submission" date="2018-11" db="EMBL/GenBank/DDBJ databases">
        <authorList>
            <consortium name="Pathogen Informatics"/>
        </authorList>
    </citation>
    <scope>NUCLEOTIDE SEQUENCE</scope>
</reference>
<organism evidence="2 3">
    <name type="scientific">Protopolystoma xenopodis</name>
    <dbReference type="NCBI Taxonomy" id="117903"/>
    <lineage>
        <taxon>Eukaryota</taxon>
        <taxon>Metazoa</taxon>
        <taxon>Spiralia</taxon>
        <taxon>Lophotrochozoa</taxon>
        <taxon>Platyhelminthes</taxon>
        <taxon>Monogenea</taxon>
        <taxon>Polyopisthocotylea</taxon>
        <taxon>Polystomatidea</taxon>
        <taxon>Polystomatidae</taxon>
        <taxon>Protopolystoma</taxon>
    </lineage>
</organism>
<keyword evidence="3" id="KW-1185">Reference proteome</keyword>
<evidence type="ECO:0000256" key="1">
    <source>
        <dbReference type="SAM" id="MobiDB-lite"/>
    </source>
</evidence>
<dbReference type="AlphaFoldDB" id="A0A3S5FFD5"/>
<proteinExistence type="predicted"/>
<comment type="caution">
    <text evidence="2">The sequence shown here is derived from an EMBL/GenBank/DDBJ whole genome shotgun (WGS) entry which is preliminary data.</text>
</comment>
<gene>
    <name evidence="2" type="ORF">PXEA_LOCUS24565</name>
</gene>
<feature type="compositionally biased region" description="Basic and acidic residues" evidence="1">
    <location>
        <begin position="232"/>
        <end position="247"/>
    </location>
</feature>
<name>A0A3S5FFD5_9PLAT</name>
<feature type="region of interest" description="Disordered" evidence="1">
    <location>
        <begin position="206"/>
        <end position="247"/>
    </location>
</feature>
<dbReference type="Proteomes" id="UP000784294">
    <property type="component" value="Unassembled WGS sequence"/>
</dbReference>
<feature type="non-terminal residue" evidence="2">
    <location>
        <position position="1"/>
    </location>
</feature>
<evidence type="ECO:0000313" key="3">
    <source>
        <dbReference type="Proteomes" id="UP000784294"/>
    </source>
</evidence>
<sequence length="247" mass="26971">MSHHPPAVNNLNLRNPYGYQTNGRMGLEHLPFFLDYEHMTPLDDATKPTLGGAVFGHYDEAPNAAIPMATYPSFLPPLDLNVAQQLQFSNALLAASSSNTTGPPGHSQSLSLLRGAGRPQTIQTHGLELVDERFLVPRERGIPLPQNGGFRLPQGSGGISGLHLGLPTGQVPEFTQTESDIMRLPSHKQQLHQSLQHQPSMVISRNFGKSRGTQGPSTVKGHGEGPGINAHLTEHKEHRMRPTEFER</sequence>
<accession>A0A3S5FFD5</accession>
<evidence type="ECO:0000313" key="2">
    <source>
        <dbReference type="EMBL" id="VEL31125.1"/>
    </source>
</evidence>
<dbReference type="EMBL" id="CAAALY010118986">
    <property type="protein sequence ID" value="VEL31125.1"/>
    <property type="molecule type" value="Genomic_DNA"/>
</dbReference>